<gene>
    <name evidence="2" type="ORF">CHLRE_07g345001v5</name>
</gene>
<feature type="compositionally biased region" description="Basic and acidic residues" evidence="1">
    <location>
        <begin position="318"/>
        <end position="328"/>
    </location>
</feature>
<dbReference type="Proteomes" id="UP000006906">
    <property type="component" value="Chromosome 7"/>
</dbReference>
<evidence type="ECO:0000313" key="3">
    <source>
        <dbReference type="Proteomes" id="UP000006906"/>
    </source>
</evidence>
<feature type="region of interest" description="Disordered" evidence="1">
    <location>
        <begin position="244"/>
        <end position="328"/>
    </location>
</feature>
<feature type="compositionally biased region" description="Low complexity" evidence="1">
    <location>
        <begin position="46"/>
        <end position="61"/>
    </location>
</feature>
<dbReference type="RefSeq" id="XP_042923007.1">
    <property type="nucleotide sequence ID" value="XM_043064439.1"/>
</dbReference>
<dbReference type="InParanoid" id="A0A2K3DKV8"/>
<feature type="compositionally biased region" description="Basic and acidic residues" evidence="1">
    <location>
        <begin position="251"/>
        <end position="266"/>
    </location>
</feature>
<dbReference type="Gramene" id="PNW81166">
    <property type="protein sequence ID" value="PNW81166"/>
    <property type="gene ID" value="CHLRE_07g345001v5"/>
</dbReference>
<evidence type="ECO:0000256" key="1">
    <source>
        <dbReference type="SAM" id="MobiDB-lite"/>
    </source>
</evidence>
<feature type="compositionally biased region" description="Low complexity" evidence="1">
    <location>
        <begin position="26"/>
        <end position="38"/>
    </location>
</feature>
<feature type="region of interest" description="Disordered" evidence="1">
    <location>
        <begin position="582"/>
        <end position="638"/>
    </location>
</feature>
<dbReference type="EMBL" id="CM008968">
    <property type="protein sequence ID" value="PNW81166.1"/>
    <property type="molecule type" value="Genomic_DNA"/>
</dbReference>
<keyword evidence="3" id="KW-1185">Reference proteome</keyword>
<accession>A0A2K3DKV8</accession>
<feature type="region of interest" description="Disordered" evidence="1">
    <location>
        <begin position="437"/>
        <end position="471"/>
    </location>
</feature>
<dbReference type="OrthoDB" id="539448at2759"/>
<reference evidence="2 3" key="1">
    <citation type="journal article" date="2007" name="Science">
        <title>The Chlamydomonas genome reveals the evolution of key animal and plant functions.</title>
        <authorList>
            <person name="Merchant S.S."/>
            <person name="Prochnik S.E."/>
            <person name="Vallon O."/>
            <person name="Harris E.H."/>
            <person name="Karpowicz S.J."/>
            <person name="Witman G.B."/>
            <person name="Terry A."/>
            <person name="Salamov A."/>
            <person name="Fritz-Laylin L.K."/>
            <person name="Marechal-Drouard L."/>
            <person name="Marshall W.F."/>
            <person name="Qu L.H."/>
            <person name="Nelson D.R."/>
            <person name="Sanderfoot A.A."/>
            <person name="Spalding M.H."/>
            <person name="Kapitonov V.V."/>
            <person name="Ren Q."/>
            <person name="Ferris P."/>
            <person name="Lindquist E."/>
            <person name="Shapiro H."/>
            <person name="Lucas S.M."/>
            <person name="Grimwood J."/>
            <person name="Schmutz J."/>
            <person name="Cardol P."/>
            <person name="Cerutti H."/>
            <person name="Chanfreau G."/>
            <person name="Chen C.L."/>
            <person name="Cognat V."/>
            <person name="Croft M.T."/>
            <person name="Dent R."/>
            <person name="Dutcher S."/>
            <person name="Fernandez E."/>
            <person name="Fukuzawa H."/>
            <person name="Gonzalez-Ballester D."/>
            <person name="Gonzalez-Halphen D."/>
            <person name="Hallmann A."/>
            <person name="Hanikenne M."/>
            <person name="Hippler M."/>
            <person name="Inwood W."/>
            <person name="Jabbari K."/>
            <person name="Kalanon M."/>
            <person name="Kuras R."/>
            <person name="Lefebvre P.A."/>
            <person name="Lemaire S.D."/>
            <person name="Lobanov A.V."/>
            <person name="Lohr M."/>
            <person name="Manuell A."/>
            <person name="Meier I."/>
            <person name="Mets L."/>
            <person name="Mittag M."/>
            <person name="Mittelmeier T."/>
            <person name="Moroney J.V."/>
            <person name="Moseley J."/>
            <person name="Napoli C."/>
            <person name="Nedelcu A.M."/>
            <person name="Niyogi K."/>
            <person name="Novoselov S.V."/>
            <person name="Paulsen I.T."/>
            <person name="Pazour G."/>
            <person name="Purton S."/>
            <person name="Ral J.P."/>
            <person name="Riano-Pachon D.M."/>
            <person name="Riekhof W."/>
            <person name="Rymarquis L."/>
            <person name="Schroda M."/>
            <person name="Stern D."/>
            <person name="Umen J."/>
            <person name="Willows R."/>
            <person name="Wilson N."/>
            <person name="Zimmer S.L."/>
            <person name="Allmer J."/>
            <person name="Balk J."/>
            <person name="Bisova K."/>
            <person name="Chen C.J."/>
            <person name="Elias M."/>
            <person name="Gendler K."/>
            <person name="Hauser C."/>
            <person name="Lamb M.R."/>
            <person name="Ledford H."/>
            <person name="Long J.C."/>
            <person name="Minagawa J."/>
            <person name="Page M.D."/>
            <person name="Pan J."/>
            <person name="Pootakham W."/>
            <person name="Roje S."/>
            <person name="Rose A."/>
            <person name="Stahlberg E."/>
            <person name="Terauchi A.M."/>
            <person name="Yang P."/>
            <person name="Ball S."/>
            <person name="Bowler C."/>
            <person name="Dieckmann C.L."/>
            <person name="Gladyshev V.N."/>
            <person name="Green P."/>
            <person name="Jorgensen R."/>
            <person name="Mayfield S."/>
            <person name="Mueller-Roeber B."/>
            <person name="Rajamani S."/>
            <person name="Sayre R.T."/>
            <person name="Brokstein P."/>
            <person name="Dubchak I."/>
            <person name="Goodstein D."/>
            <person name="Hornick L."/>
            <person name="Huang Y.W."/>
            <person name="Jhaveri J."/>
            <person name="Luo Y."/>
            <person name="Martinez D."/>
            <person name="Ngau W.C."/>
            <person name="Otillar B."/>
            <person name="Poliakov A."/>
            <person name="Porter A."/>
            <person name="Szajkowski L."/>
            <person name="Werner G."/>
            <person name="Zhou K."/>
            <person name="Grigoriev I.V."/>
            <person name="Rokhsar D.S."/>
            <person name="Grossman A.R."/>
        </authorList>
    </citation>
    <scope>NUCLEOTIDE SEQUENCE [LARGE SCALE GENOMIC DNA]</scope>
    <source>
        <strain evidence="3">CC-503</strain>
    </source>
</reference>
<dbReference type="AlphaFoldDB" id="A0A2K3DKV8"/>
<organism evidence="2 3">
    <name type="scientific">Chlamydomonas reinhardtii</name>
    <name type="common">Chlamydomonas smithii</name>
    <dbReference type="NCBI Taxonomy" id="3055"/>
    <lineage>
        <taxon>Eukaryota</taxon>
        <taxon>Viridiplantae</taxon>
        <taxon>Chlorophyta</taxon>
        <taxon>core chlorophytes</taxon>
        <taxon>Chlorophyceae</taxon>
        <taxon>CS clade</taxon>
        <taxon>Chlamydomonadales</taxon>
        <taxon>Chlamydomonadaceae</taxon>
        <taxon>Chlamydomonas</taxon>
    </lineage>
</organism>
<feature type="region of interest" description="Disordered" evidence="1">
    <location>
        <begin position="1"/>
        <end position="61"/>
    </location>
</feature>
<sequence length="859" mass="91760">MGKGRAKRGRKATTRQSPSRPPRPCPRLLQAKAAARALARSRQRPRSNSPPELLPSSPLQHLRAGWRDGPLQKDVLIAWDIENAKPPARVQLVEAEEAISSAFAYLPRRKRHGFLAALSLTALGNMSQGYREQQLAALCARITVMLAAGGTKSTSADAKLLQHIDAFIEQQCVTGRAARSVLVLITGDDDFTPRVRRALDAGMDLELLHPGEHTSPNLLEAIRGCPNVWHADWTDFVRHWLGLQPRPAADGGRDRMDVGGGDDQRRQGAAAVAGEEGEQPDELEEEGQEVEQDEEEKAGAEEDEEAEDEEWAEEEGPDKDGPDATGHHEMQQRLLLSTADEAAAGAAAAAAAGSAVVAVGELSTRALRALLQRQGFTELAAIPAGTVRSCTKNRWRKLRKRMLRAAASALLTVEAALGLPRSQLPGSGDIVVVTPDGMEDDDDGAQPHVQRLVPPHDVEDDNDGAQQRQQPHLQRLVPRYPVYEVAAVEGLLRTSLPARDLACLLSINAERIQQRRDDGCGSCGGSGGSGGGGGCRDGGESCERCGGGDEVQRLAEVLWVEHCSRGVRPPCGGVAVRAAAGFGKKRKAETQQPHGTSGRRTVKARQRREADCEGPATATATAGGDSSACDAATGTRGHQRLQVEEEGMEGARQRGRRLLSAQAQQVAKQRRPKPARATLLLSSLDVVRQAADKAEALGAVRRWLVEQKRTRSALYSSLQKKALDLGCAFKVEARSATGHRTRVMLTCLDGGAPRPAAERAAQLAANQLRAMLDQALAASGGVEVRAKGGNALAVRGAGGKTRRRGNGRIAAAGSSGTRRLRASGAARRAARRMRSRSAAARKAAVKVCVNGRIYELLAL</sequence>
<name>A0A2K3DKV8_CHLRE</name>
<feature type="compositionally biased region" description="Polar residues" evidence="1">
    <location>
        <begin position="590"/>
        <end position="599"/>
    </location>
</feature>
<evidence type="ECO:0000313" key="2">
    <source>
        <dbReference type="EMBL" id="PNW81166.1"/>
    </source>
</evidence>
<dbReference type="KEGG" id="cre:CHLRE_07g345001v5"/>
<feature type="compositionally biased region" description="Acidic residues" evidence="1">
    <location>
        <begin position="275"/>
        <end position="317"/>
    </location>
</feature>
<protein>
    <submittedName>
        <fullName evidence="2">Uncharacterized protein</fullName>
    </submittedName>
</protein>
<feature type="compositionally biased region" description="Basic residues" evidence="1">
    <location>
        <begin position="1"/>
        <end position="13"/>
    </location>
</feature>
<dbReference type="GeneID" id="66054161"/>
<proteinExistence type="predicted"/>